<evidence type="ECO:0000313" key="22">
    <source>
        <dbReference type="EMBL" id="MCH7399789.1"/>
    </source>
</evidence>
<keyword evidence="11 18" id="KW-0413">Isomerase</keyword>
<dbReference type="Pfam" id="PF01256">
    <property type="entry name" value="Carb_kinase"/>
    <property type="match status" value="1"/>
</dbReference>
<evidence type="ECO:0000256" key="8">
    <source>
        <dbReference type="ARBA" id="ARBA00022857"/>
    </source>
</evidence>
<dbReference type="CDD" id="cd01171">
    <property type="entry name" value="YXKO-related"/>
    <property type="match status" value="1"/>
</dbReference>
<dbReference type="Gene3D" id="3.40.1190.20">
    <property type="match status" value="1"/>
</dbReference>
<dbReference type="InterPro" id="IPR017953">
    <property type="entry name" value="Carbohydrate_kinase_pred_CS"/>
</dbReference>
<dbReference type="Proteomes" id="UP001165488">
    <property type="component" value="Unassembled WGS sequence"/>
</dbReference>
<dbReference type="SUPFAM" id="SSF53613">
    <property type="entry name" value="Ribokinase-like"/>
    <property type="match status" value="1"/>
</dbReference>
<dbReference type="InterPro" id="IPR000631">
    <property type="entry name" value="CARKD"/>
</dbReference>
<feature type="domain" description="YjeF N-terminal" evidence="21">
    <location>
        <begin position="10"/>
        <end position="213"/>
    </location>
</feature>
<evidence type="ECO:0000256" key="1">
    <source>
        <dbReference type="ARBA" id="ARBA00000013"/>
    </source>
</evidence>
<feature type="binding site" evidence="18">
    <location>
        <position position="157"/>
    </location>
    <ligand>
        <name>(6S)-NADPHX</name>
        <dbReference type="ChEBI" id="CHEBI:64076"/>
    </ligand>
</feature>
<dbReference type="InterPro" id="IPR004443">
    <property type="entry name" value="YjeF_N_dom"/>
</dbReference>
<dbReference type="HAMAP" id="MF_01965">
    <property type="entry name" value="NADHX_dehydratase"/>
    <property type="match status" value="1"/>
</dbReference>
<dbReference type="InterPro" id="IPR036652">
    <property type="entry name" value="YjeF_N_dom_sf"/>
</dbReference>
<feature type="binding site" evidence="18">
    <location>
        <position position="160"/>
    </location>
    <ligand>
        <name>K(+)</name>
        <dbReference type="ChEBI" id="CHEBI:29103"/>
    </ligand>
</feature>
<feature type="binding site" evidence="17">
    <location>
        <begin position="400"/>
        <end position="404"/>
    </location>
    <ligand>
        <name>AMP</name>
        <dbReference type="ChEBI" id="CHEBI:456215"/>
    </ligand>
</feature>
<feature type="binding site" evidence="17">
    <location>
        <position position="429"/>
    </location>
    <ligand>
        <name>AMP</name>
        <dbReference type="ChEBI" id="CHEBI:456215"/>
    </ligand>
</feature>
<keyword evidence="8 17" id="KW-0521">NADP</keyword>
<comment type="similarity">
    <text evidence="18">Belongs to the NnrE/AIBP family.</text>
</comment>
<reference evidence="22" key="1">
    <citation type="submission" date="2022-03" db="EMBL/GenBank/DDBJ databases">
        <title>De novo assembled genomes of Belliella spp. (Cyclobacteriaceae) strains.</title>
        <authorList>
            <person name="Szabo A."/>
            <person name="Korponai K."/>
            <person name="Felfoldi T."/>
        </authorList>
    </citation>
    <scope>NUCLEOTIDE SEQUENCE</scope>
    <source>
        <strain evidence="22">DSM 107340</strain>
    </source>
</reference>
<accession>A0ABS9UTN8</accession>
<dbReference type="PANTHER" id="PTHR12592:SF0">
    <property type="entry name" value="ATP-DEPENDENT (S)-NAD(P)H-HYDRATE DEHYDRATASE"/>
    <property type="match status" value="1"/>
</dbReference>
<evidence type="ECO:0000256" key="5">
    <source>
        <dbReference type="ARBA" id="ARBA00022723"/>
    </source>
</evidence>
<comment type="catalytic activity">
    <reaction evidence="15 17 19">
        <text>(6S)-NADHX + ADP = AMP + phosphate + NADH + H(+)</text>
        <dbReference type="Rhea" id="RHEA:32223"/>
        <dbReference type="ChEBI" id="CHEBI:15378"/>
        <dbReference type="ChEBI" id="CHEBI:43474"/>
        <dbReference type="ChEBI" id="CHEBI:57945"/>
        <dbReference type="ChEBI" id="CHEBI:64074"/>
        <dbReference type="ChEBI" id="CHEBI:456215"/>
        <dbReference type="ChEBI" id="CHEBI:456216"/>
        <dbReference type="EC" id="4.2.1.136"/>
    </reaction>
</comment>
<keyword evidence="7 17" id="KW-0067">ATP-binding</keyword>
<feature type="binding site" evidence="18">
    <location>
        <position position="124"/>
    </location>
    <ligand>
        <name>K(+)</name>
        <dbReference type="ChEBI" id="CHEBI:29103"/>
    </ligand>
</feature>
<evidence type="ECO:0000256" key="10">
    <source>
        <dbReference type="ARBA" id="ARBA00023027"/>
    </source>
</evidence>
<evidence type="ECO:0000256" key="11">
    <source>
        <dbReference type="ARBA" id="ARBA00023235"/>
    </source>
</evidence>
<sequence length="491" mass="53929">MLPIINGESIKELDQEFILSKGILSIDLMEEAASAFVEWFYGIFKDRTIKIYIFCGPGNNGGDGLAIARLLSKMGYPINVLYLMNGKGCSKDFQANFKKLPKNFIATNFENWNRQIDHGSIVIDAIFGVGLSRVLEGAISDLIGELNNAIATRIAIDLPSGLPSDSVTTGQVFHAEHTVTFQFPKLSLLFPEHIQFTGKLHVVDIGIEDQFLQKFSSNTFYIRKEDIFSRHRYFHRFSHKGDFGRVLFIGGAPGKIGALFLSSYAALRSGSGLVSCAPEFEENSSVQIPYNEIMLFQVKSNTDLGNMDAIGIGPGWGTAIDPDYFLSIMVRFNKPMVIDADAINLLAANPFLLKKVPKNSILTPHLKEFERLVGKVSNHAERIEKATSFAIEYNVVVILKGAHTLIALPDGRKLFNSTGNQYMATAGSGDVLTGMITSFLGQGYSPENAAICGVFHHGLAGELASQSKRRGMIASDIIEKIPNTFIELGIE</sequence>
<comment type="function">
    <text evidence="17">Catalyzes the dehydration of the S-form of NAD(P)HX at the expense of ADP, which is converted to AMP. Together with NAD(P)HX epimerase, which catalyzes the epimerization of the S- and R-forms, the enzyme allows the repair of both epimers of NAD(P)HX, a damaged form of NAD(P)H that is a result of enzymatic or heat-dependent hydration.</text>
</comment>
<comment type="caution">
    <text evidence="18">Lacks conserved residue(s) required for the propagation of feature annotation.</text>
</comment>
<evidence type="ECO:0000256" key="3">
    <source>
        <dbReference type="ARBA" id="ARBA00006001"/>
    </source>
</evidence>
<keyword evidence="23" id="KW-1185">Reference proteome</keyword>
<comment type="similarity">
    <text evidence="17">Belongs to the NnrD/CARKD family.</text>
</comment>
<evidence type="ECO:0000313" key="23">
    <source>
        <dbReference type="Proteomes" id="UP001165488"/>
    </source>
</evidence>
<keyword evidence="10 17" id="KW-0520">NAD</keyword>
<dbReference type="PIRSF" id="PIRSF017184">
    <property type="entry name" value="Nnr"/>
    <property type="match status" value="1"/>
</dbReference>
<keyword evidence="6 17" id="KW-0547">Nucleotide-binding</keyword>
<evidence type="ECO:0000256" key="17">
    <source>
        <dbReference type="HAMAP-Rule" id="MF_01965"/>
    </source>
</evidence>
<dbReference type="PANTHER" id="PTHR12592">
    <property type="entry name" value="ATP-DEPENDENT (S)-NAD(P)H-HYDRATE DEHYDRATASE FAMILY MEMBER"/>
    <property type="match status" value="1"/>
</dbReference>
<comment type="function">
    <text evidence="18">Catalyzes the epimerization of the S- and R-forms of NAD(P)HX, a damaged form of NAD(P)H that is a result of enzymatic or heat-dependent hydration. This is a prerequisite for the S-specific NAD(P)H-hydrate dehydratase to allow the repair of both epimers of NAD(P)HX.</text>
</comment>
<evidence type="ECO:0000259" key="20">
    <source>
        <dbReference type="PROSITE" id="PS51383"/>
    </source>
</evidence>
<feature type="binding site" evidence="18">
    <location>
        <begin position="59"/>
        <end position="63"/>
    </location>
    <ligand>
        <name>(6S)-NADPHX</name>
        <dbReference type="ChEBI" id="CHEBI:64076"/>
    </ligand>
</feature>
<dbReference type="PROSITE" id="PS01050">
    <property type="entry name" value="YJEF_C_2"/>
    <property type="match status" value="1"/>
</dbReference>
<dbReference type="HAMAP" id="MF_01966">
    <property type="entry name" value="NADHX_epimerase"/>
    <property type="match status" value="1"/>
</dbReference>
<dbReference type="Gene3D" id="3.40.50.10260">
    <property type="entry name" value="YjeF N-terminal domain"/>
    <property type="match status" value="1"/>
</dbReference>
<comment type="catalytic activity">
    <reaction evidence="16 17 19">
        <text>(6S)-NADPHX + ADP = AMP + phosphate + NADPH + H(+)</text>
        <dbReference type="Rhea" id="RHEA:32235"/>
        <dbReference type="ChEBI" id="CHEBI:15378"/>
        <dbReference type="ChEBI" id="CHEBI:43474"/>
        <dbReference type="ChEBI" id="CHEBI:57783"/>
        <dbReference type="ChEBI" id="CHEBI:64076"/>
        <dbReference type="ChEBI" id="CHEBI:456215"/>
        <dbReference type="ChEBI" id="CHEBI:456216"/>
        <dbReference type="EC" id="4.2.1.136"/>
    </reaction>
</comment>
<keyword evidence="5 18" id="KW-0479">Metal-binding</keyword>
<evidence type="ECO:0000256" key="15">
    <source>
        <dbReference type="ARBA" id="ARBA00048238"/>
    </source>
</evidence>
<dbReference type="PROSITE" id="PS51385">
    <property type="entry name" value="YJEF_N"/>
    <property type="match status" value="1"/>
</dbReference>
<feature type="binding site" evidence="17">
    <location>
        <position position="315"/>
    </location>
    <ligand>
        <name>(6S)-NADPHX</name>
        <dbReference type="ChEBI" id="CHEBI:64076"/>
    </ligand>
</feature>
<feature type="domain" description="YjeF C-terminal" evidence="20">
    <location>
        <begin position="223"/>
        <end position="488"/>
    </location>
</feature>
<comment type="similarity">
    <text evidence="4 19">In the C-terminal section; belongs to the NnrD/CARKD family.</text>
</comment>
<evidence type="ECO:0000256" key="14">
    <source>
        <dbReference type="ARBA" id="ARBA00025153"/>
    </source>
</evidence>
<organism evidence="22 23">
    <name type="scientific">Belliella calami</name>
    <dbReference type="NCBI Taxonomy" id="2923436"/>
    <lineage>
        <taxon>Bacteria</taxon>
        <taxon>Pseudomonadati</taxon>
        <taxon>Bacteroidota</taxon>
        <taxon>Cytophagia</taxon>
        <taxon>Cytophagales</taxon>
        <taxon>Cyclobacteriaceae</taxon>
        <taxon>Belliella</taxon>
    </lineage>
</organism>
<comment type="function">
    <text evidence="14 19">Bifunctional enzyme that catalyzes the epimerization of the S- and R-forms of NAD(P)HX and the dehydration of the S-form of NAD(P)HX at the expense of ADP, which is converted to AMP. This allows the repair of both epimers of NAD(P)HX, a damaged form of NAD(P)H that is a result of enzymatic or heat-dependent hydration.</text>
</comment>
<evidence type="ECO:0000256" key="16">
    <source>
        <dbReference type="ARBA" id="ARBA00049209"/>
    </source>
</evidence>
<comment type="catalytic activity">
    <reaction evidence="1 18 19">
        <text>(6R)-NADHX = (6S)-NADHX</text>
        <dbReference type="Rhea" id="RHEA:32215"/>
        <dbReference type="ChEBI" id="CHEBI:64074"/>
        <dbReference type="ChEBI" id="CHEBI:64075"/>
        <dbReference type="EC" id="5.1.99.6"/>
    </reaction>
</comment>
<keyword evidence="12 17" id="KW-0456">Lyase</keyword>
<comment type="cofactor">
    <cofactor evidence="17">
        <name>Mg(2+)</name>
        <dbReference type="ChEBI" id="CHEBI:18420"/>
    </cofactor>
</comment>
<keyword evidence="13" id="KW-0511">Multifunctional enzyme</keyword>
<feature type="binding site" evidence="17">
    <location>
        <position position="430"/>
    </location>
    <ligand>
        <name>(6S)-NADPHX</name>
        <dbReference type="ChEBI" id="CHEBI:64076"/>
    </ligand>
</feature>
<feature type="binding site" evidence="17">
    <location>
        <position position="365"/>
    </location>
    <ligand>
        <name>(6S)-NADPHX</name>
        <dbReference type="ChEBI" id="CHEBI:64076"/>
    </ligand>
</feature>
<evidence type="ECO:0000256" key="19">
    <source>
        <dbReference type="PIRNR" id="PIRNR017184"/>
    </source>
</evidence>
<keyword evidence="9 18" id="KW-0630">Potassium</keyword>
<feature type="binding site" evidence="18">
    <location>
        <position position="60"/>
    </location>
    <ligand>
        <name>K(+)</name>
        <dbReference type="ChEBI" id="CHEBI:29103"/>
    </ligand>
</feature>
<dbReference type="InterPro" id="IPR030677">
    <property type="entry name" value="Nnr"/>
</dbReference>
<proteinExistence type="inferred from homology"/>
<feature type="binding site" evidence="17">
    <location>
        <position position="258"/>
    </location>
    <ligand>
        <name>(6S)-NADPHX</name>
        <dbReference type="ChEBI" id="CHEBI:64076"/>
    </ligand>
</feature>
<evidence type="ECO:0000256" key="6">
    <source>
        <dbReference type="ARBA" id="ARBA00022741"/>
    </source>
</evidence>
<comment type="similarity">
    <text evidence="3 19">In the N-terminal section; belongs to the NnrE/AIBP family.</text>
</comment>
<dbReference type="EC" id="5.1.99.6" evidence="19"/>
<evidence type="ECO:0000256" key="18">
    <source>
        <dbReference type="HAMAP-Rule" id="MF_01966"/>
    </source>
</evidence>
<name>A0ABS9UTN8_9BACT</name>
<dbReference type="NCBIfam" id="TIGR00196">
    <property type="entry name" value="yjeF_cterm"/>
    <property type="match status" value="1"/>
</dbReference>
<protein>
    <recommendedName>
        <fullName evidence="19">Bifunctional NAD(P)H-hydrate repair enzyme</fullName>
    </recommendedName>
    <alternativeName>
        <fullName evidence="19">Nicotinamide nucleotide repair protein</fullName>
    </alternativeName>
    <domain>
        <recommendedName>
            <fullName evidence="19">ADP-dependent (S)-NAD(P)H-hydrate dehydratase</fullName>
            <ecNumber evidence="19">4.2.1.136</ecNumber>
        </recommendedName>
        <alternativeName>
            <fullName evidence="19">ADP-dependent NAD(P)HX dehydratase</fullName>
        </alternativeName>
    </domain>
    <domain>
        <recommendedName>
            <fullName evidence="19">NAD(P)H-hydrate epimerase</fullName>
            <ecNumber evidence="19">5.1.99.6</ecNumber>
        </recommendedName>
    </domain>
</protein>
<evidence type="ECO:0000256" key="7">
    <source>
        <dbReference type="ARBA" id="ARBA00022840"/>
    </source>
</evidence>
<dbReference type="InterPro" id="IPR029056">
    <property type="entry name" value="Ribokinase-like"/>
</dbReference>
<dbReference type="Pfam" id="PF03853">
    <property type="entry name" value="YjeF_N"/>
    <property type="match status" value="1"/>
</dbReference>
<feature type="binding site" evidence="18">
    <location>
        <begin position="128"/>
        <end position="134"/>
    </location>
    <ligand>
        <name>(6S)-NADPHX</name>
        <dbReference type="ChEBI" id="CHEBI:64076"/>
    </ligand>
</feature>
<comment type="caution">
    <text evidence="22">The sequence shown here is derived from an EMBL/GenBank/DDBJ whole genome shotgun (WGS) entry which is preliminary data.</text>
</comment>
<evidence type="ECO:0000256" key="13">
    <source>
        <dbReference type="ARBA" id="ARBA00023268"/>
    </source>
</evidence>
<evidence type="ECO:0000256" key="9">
    <source>
        <dbReference type="ARBA" id="ARBA00022958"/>
    </source>
</evidence>
<comment type="catalytic activity">
    <reaction evidence="2 18 19">
        <text>(6R)-NADPHX = (6S)-NADPHX</text>
        <dbReference type="Rhea" id="RHEA:32227"/>
        <dbReference type="ChEBI" id="CHEBI:64076"/>
        <dbReference type="ChEBI" id="CHEBI:64077"/>
        <dbReference type="EC" id="5.1.99.6"/>
    </reaction>
</comment>
<evidence type="ECO:0000256" key="2">
    <source>
        <dbReference type="ARBA" id="ARBA00000909"/>
    </source>
</evidence>
<dbReference type="SUPFAM" id="SSF64153">
    <property type="entry name" value="YjeF N-terminal domain-like"/>
    <property type="match status" value="1"/>
</dbReference>
<dbReference type="EMBL" id="JAKZGS010000020">
    <property type="protein sequence ID" value="MCH7399789.1"/>
    <property type="molecule type" value="Genomic_DNA"/>
</dbReference>
<evidence type="ECO:0000259" key="21">
    <source>
        <dbReference type="PROSITE" id="PS51385"/>
    </source>
</evidence>
<evidence type="ECO:0000256" key="12">
    <source>
        <dbReference type="ARBA" id="ARBA00023239"/>
    </source>
</evidence>
<dbReference type="PROSITE" id="PS51383">
    <property type="entry name" value="YJEF_C_3"/>
    <property type="match status" value="1"/>
</dbReference>
<gene>
    <name evidence="18" type="primary">nnrE</name>
    <name evidence="17" type="synonym">nnrD</name>
    <name evidence="22" type="ORF">MM236_17475</name>
</gene>
<comment type="subunit">
    <text evidence="17">Homotetramer.</text>
</comment>
<dbReference type="EC" id="4.2.1.136" evidence="19"/>
<dbReference type="NCBIfam" id="TIGR00197">
    <property type="entry name" value="yjeF_nterm"/>
    <property type="match status" value="1"/>
</dbReference>
<comment type="cofactor">
    <cofactor evidence="18 19">
        <name>K(+)</name>
        <dbReference type="ChEBI" id="CHEBI:29103"/>
    </cofactor>
    <text evidence="18 19">Binds 1 potassium ion per subunit.</text>
</comment>
<evidence type="ECO:0000256" key="4">
    <source>
        <dbReference type="ARBA" id="ARBA00009524"/>
    </source>
</evidence>